<organism evidence="1">
    <name type="scientific">bioreactor metagenome</name>
    <dbReference type="NCBI Taxonomy" id="1076179"/>
    <lineage>
        <taxon>unclassified sequences</taxon>
        <taxon>metagenomes</taxon>
        <taxon>ecological metagenomes</taxon>
    </lineage>
</organism>
<evidence type="ECO:0000313" key="1">
    <source>
        <dbReference type="EMBL" id="MPM45739.1"/>
    </source>
</evidence>
<comment type="caution">
    <text evidence="1">The sequence shown here is derived from an EMBL/GenBank/DDBJ whole genome shotgun (WGS) entry which is preliminary data.</text>
</comment>
<dbReference type="GO" id="GO:0016747">
    <property type="term" value="F:acyltransferase activity, transferring groups other than amino-acyl groups"/>
    <property type="evidence" value="ECO:0007669"/>
    <property type="project" value="TreeGrafter"/>
</dbReference>
<evidence type="ECO:0008006" key="2">
    <source>
        <dbReference type="Google" id="ProtNLM"/>
    </source>
</evidence>
<reference evidence="1" key="1">
    <citation type="submission" date="2019-08" db="EMBL/GenBank/DDBJ databases">
        <authorList>
            <person name="Kucharzyk K."/>
            <person name="Murdoch R.W."/>
            <person name="Higgins S."/>
            <person name="Loffler F."/>
        </authorList>
    </citation>
    <scope>NUCLEOTIDE SEQUENCE</scope>
</reference>
<dbReference type="PANTHER" id="PTHR48098:SF1">
    <property type="entry name" value="DIACYLGLYCEROL ACYLTRANSFERASE_MYCOLYLTRANSFERASE AG85A"/>
    <property type="match status" value="1"/>
</dbReference>
<dbReference type="AlphaFoldDB" id="A0A644ZXP8"/>
<dbReference type="InterPro" id="IPR029058">
    <property type="entry name" value="AB_hydrolase_fold"/>
</dbReference>
<sequence>MKTRLSLIFATIVMLLQTNLTAQERLVIESSYLKCNDTILVFTPANVEPGTPLLYLLHGWSGSYSDWHRKTDIQALSDKYGFTIVTPDGFYNSWYVNNTDSSKMQWRKFFDQELYPQISVRYGNTPENTFITGLSMGGHGAINIFIDDTTRFRAAGSMSGVLNLHDTRLKVNQINEVLGEYTPQNLLFDNSSAINRAESIAGCTKMLLITCGAEDGLVKSSMDFAKRCRELKINNTLVISPGVHSWQYWTYIVNLHLFLFKKELEK</sequence>
<dbReference type="SUPFAM" id="SSF53474">
    <property type="entry name" value="alpha/beta-Hydrolases"/>
    <property type="match status" value="1"/>
</dbReference>
<gene>
    <name evidence="1" type="ORF">SDC9_92430</name>
</gene>
<proteinExistence type="predicted"/>
<dbReference type="Gene3D" id="3.40.50.1820">
    <property type="entry name" value="alpha/beta hydrolase"/>
    <property type="match status" value="1"/>
</dbReference>
<dbReference type="InterPro" id="IPR000801">
    <property type="entry name" value="Esterase-like"/>
</dbReference>
<dbReference type="PANTHER" id="PTHR48098">
    <property type="entry name" value="ENTEROCHELIN ESTERASE-RELATED"/>
    <property type="match status" value="1"/>
</dbReference>
<dbReference type="InterPro" id="IPR050583">
    <property type="entry name" value="Mycobacterial_A85_antigen"/>
</dbReference>
<protein>
    <recommendedName>
        <fullName evidence="2">Esterase</fullName>
    </recommendedName>
</protein>
<dbReference type="Pfam" id="PF00756">
    <property type="entry name" value="Esterase"/>
    <property type="match status" value="1"/>
</dbReference>
<name>A0A644ZXP8_9ZZZZ</name>
<dbReference type="EMBL" id="VSSQ01011000">
    <property type="protein sequence ID" value="MPM45739.1"/>
    <property type="molecule type" value="Genomic_DNA"/>
</dbReference>
<accession>A0A644ZXP8</accession>